<evidence type="ECO:0000313" key="2">
    <source>
        <dbReference type="Proteomes" id="UP000324222"/>
    </source>
</evidence>
<name>A0A5B7HP20_PORTR</name>
<evidence type="ECO:0000313" key="1">
    <source>
        <dbReference type="EMBL" id="MPC74661.1"/>
    </source>
</evidence>
<dbReference type="Proteomes" id="UP000324222">
    <property type="component" value="Unassembled WGS sequence"/>
</dbReference>
<dbReference type="EMBL" id="VSRR010039411">
    <property type="protein sequence ID" value="MPC74661.1"/>
    <property type="molecule type" value="Genomic_DNA"/>
</dbReference>
<organism evidence="1 2">
    <name type="scientific">Portunus trituberculatus</name>
    <name type="common">Swimming crab</name>
    <name type="synonym">Neptunus trituberculatus</name>
    <dbReference type="NCBI Taxonomy" id="210409"/>
    <lineage>
        <taxon>Eukaryota</taxon>
        <taxon>Metazoa</taxon>
        <taxon>Ecdysozoa</taxon>
        <taxon>Arthropoda</taxon>
        <taxon>Crustacea</taxon>
        <taxon>Multicrustacea</taxon>
        <taxon>Malacostraca</taxon>
        <taxon>Eumalacostraca</taxon>
        <taxon>Eucarida</taxon>
        <taxon>Decapoda</taxon>
        <taxon>Pleocyemata</taxon>
        <taxon>Brachyura</taxon>
        <taxon>Eubrachyura</taxon>
        <taxon>Portunoidea</taxon>
        <taxon>Portunidae</taxon>
        <taxon>Portuninae</taxon>
        <taxon>Portunus</taxon>
    </lineage>
</organism>
<reference evidence="1 2" key="1">
    <citation type="submission" date="2019-05" db="EMBL/GenBank/DDBJ databases">
        <title>Another draft genome of Portunus trituberculatus and its Hox gene families provides insights of decapod evolution.</title>
        <authorList>
            <person name="Jeong J.-H."/>
            <person name="Song I."/>
            <person name="Kim S."/>
            <person name="Choi T."/>
            <person name="Kim D."/>
            <person name="Ryu S."/>
            <person name="Kim W."/>
        </authorList>
    </citation>
    <scope>NUCLEOTIDE SEQUENCE [LARGE SCALE GENOMIC DNA]</scope>
    <source>
        <tissue evidence="1">Muscle</tissue>
    </source>
</reference>
<dbReference type="AlphaFoldDB" id="A0A5B7HP20"/>
<protein>
    <submittedName>
        <fullName evidence="1">Uncharacterized protein</fullName>
    </submittedName>
</protein>
<sequence length="88" mass="10166">MYVDSILKMSLARCGSVSARTRMYFRRLMVMYVDVDAVGDVTWENAWDPYTSRGSFWARPCVVKRIQGVTVRLSNASISAKFDIIRHR</sequence>
<accession>A0A5B7HP20</accession>
<gene>
    <name evidence="1" type="ORF">E2C01_069031</name>
</gene>
<proteinExistence type="predicted"/>
<keyword evidence="2" id="KW-1185">Reference proteome</keyword>
<comment type="caution">
    <text evidence="1">The sequence shown here is derived from an EMBL/GenBank/DDBJ whole genome shotgun (WGS) entry which is preliminary data.</text>
</comment>